<reference evidence="1" key="1">
    <citation type="submission" date="2022-04" db="EMBL/GenBank/DDBJ databases">
        <title>Complete genome sequence of a cyanobacterium, Nostoc sp. SO-36, isolated in Antarctica.</title>
        <authorList>
            <person name="Kanesaki Y."/>
            <person name="Effendi D."/>
            <person name="Sakamoto T."/>
            <person name="Ohtani S."/>
            <person name="Awai K."/>
        </authorList>
    </citation>
    <scope>NUCLEOTIDE SEQUENCE</scope>
    <source>
        <strain evidence="1">SO-36</strain>
    </source>
</reference>
<organism evidence="1 2">
    <name type="scientific">Nostoc cf. commune SO-36</name>
    <dbReference type="NCBI Taxonomy" id="449208"/>
    <lineage>
        <taxon>Bacteria</taxon>
        <taxon>Bacillati</taxon>
        <taxon>Cyanobacteriota</taxon>
        <taxon>Cyanophyceae</taxon>
        <taxon>Nostocales</taxon>
        <taxon>Nostocaceae</taxon>
        <taxon>Nostoc</taxon>
    </lineage>
</organism>
<dbReference type="InterPro" id="IPR051698">
    <property type="entry name" value="Transposase_11-like"/>
</dbReference>
<sequence>MDVTFSEDESRIRSLPSPQNFVLLRRIALNALERESSFHRSIRQKSRRAAMNNQYMVSVLASALPSSTREL</sequence>
<dbReference type="Proteomes" id="UP001055453">
    <property type="component" value="Chromosome"/>
</dbReference>
<name>A0ABN6Q763_NOSCO</name>
<evidence type="ECO:0008006" key="3">
    <source>
        <dbReference type="Google" id="ProtNLM"/>
    </source>
</evidence>
<dbReference type="EMBL" id="AP025732">
    <property type="protein sequence ID" value="BDI18056.1"/>
    <property type="molecule type" value="Genomic_DNA"/>
</dbReference>
<protein>
    <recommendedName>
        <fullName evidence="3">Transposase</fullName>
    </recommendedName>
</protein>
<evidence type="ECO:0000313" key="2">
    <source>
        <dbReference type="Proteomes" id="UP001055453"/>
    </source>
</evidence>
<keyword evidence="2" id="KW-1185">Reference proteome</keyword>
<gene>
    <name evidence="1" type="ORF">ANSO36C_38580</name>
</gene>
<accession>A0ABN6Q763</accession>
<evidence type="ECO:0000313" key="1">
    <source>
        <dbReference type="EMBL" id="BDI18056.1"/>
    </source>
</evidence>
<dbReference type="PANTHER" id="PTHR30298">
    <property type="entry name" value="H REPEAT-ASSOCIATED PREDICTED TRANSPOSASE"/>
    <property type="match status" value="1"/>
</dbReference>
<proteinExistence type="predicted"/>
<dbReference type="PANTHER" id="PTHR30298:SF0">
    <property type="entry name" value="PROTEIN YBFL-RELATED"/>
    <property type="match status" value="1"/>
</dbReference>